<organism evidence="2 3">
    <name type="scientific">Aureobasidium pullulans</name>
    <name type="common">Black yeast</name>
    <name type="synonym">Pullularia pullulans</name>
    <dbReference type="NCBI Taxonomy" id="5580"/>
    <lineage>
        <taxon>Eukaryota</taxon>
        <taxon>Fungi</taxon>
        <taxon>Dikarya</taxon>
        <taxon>Ascomycota</taxon>
        <taxon>Pezizomycotina</taxon>
        <taxon>Dothideomycetes</taxon>
        <taxon>Dothideomycetidae</taxon>
        <taxon>Dothideales</taxon>
        <taxon>Saccotheciaceae</taxon>
        <taxon>Aureobasidium</taxon>
    </lineage>
</organism>
<comment type="caution">
    <text evidence="2">The sequence shown here is derived from an EMBL/GenBank/DDBJ whole genome shotgun (WGS) entry which is preliminary data.</text>
</comment>
<reference evidence="2 3" key="1">
    <citation type="submission" date="2018-10" db="EMBL/GenBank/DDBJ databases">
        <title>Fifty Aureobasidium pullulans genomes reveal a recombining polyextremotolerant generalist.</title>
        <authorList>
            <person name="Gostincar C."/>
            <person name="Turk M."/>
            <person name="Zajc J."/>
            <person name="Gunde-Cimerman N."/>
        </authorList>
    </citation>
    <scope>NUCLEOTIDE SEQUENCE [LARGE SCALE GENOMIC DNA]</scope>
    <source>
        <strain evidence="2 3">EXF-11900</strain>
    </source>
</reference>
<evidence type="ECO:0000256" key="1">
    <source>
        <dbReference type="SAM" id="MobiDB-lite"/>
    </source>
</evidence>
<name>A0A4S8SEA8_AURPU</name>
<sequence>MLSRHMSQAIHNKRPNSSFGMLSTISQHRSVSATTNPDIQMMGAESAENTIMTATARFERLIPKQTVSHKHRIRGNSTSRRTRRAVRTRYQNVVSSMMSPIPHQHSVFATADSPNTDVDLEAMVAKFAELTITPAPNRFERFNELPPELRLSIYHFAFEPVLESPEEQSLPHPLTQVSSELRHESTVSLLPRMMPLMRDMVLTLDKPSPSQDWIVKLEPWTGSVWGPWLAHNPPPTLCLNWSWENFLRSKTAMDHLQNIRNLKWKCEGKGFIVAFEYDIIARVNNPGNIPVENYQVSSGGTIYELETGPSVPMTMDQRGRLIWLLLNAKQAVCSMHILNELKKI</sequence>
<gene>
    <name evidence="2" type="ORF">D6D28_06358</name>
</gene>
<accession>A0A4S8SEA8</accession>
<dbReference type="EMBL" id="QZAF01000290">
    <property type="protein sequence ID" value="THV68841.1"/>
    <property type="molecule type" value="Genomic_DNA"/>
</dbReference>
<protein>
    <submittedName>
        <fullName evidence="2">Uncharacterized protein</fullName>
    </submittedName>
</protein>
<feature type="region of interest" description="Disordered" evidence="1">
    <location>
        <begin position="1"/>
        <end position="20"/>
    </location>
</feature>
<proteinExistence type="predicted"/>
<dbReference type="AlphaFoldDB" id="A0A4S8SEA8"/>
<evidence type="ECO:0000313" key="3">
    <source>
        <dbReference type="Proteomes" id="UP000304951"/>
    </source>
</evidence>
<dbReference type="Proteomes" id="UP000304951">
    <property type="component" value="Unassembled WGS sequence"/>
</dbReference>
<evidence type="ECO:0000313" key="2">
    <source>
        <dbReference type="EMBL" id="THV68841.1"/>
    </source>
</evidence>